<evidence type="ECO:0000313" key="2">
    <source>
        <dbReference type="Proteomes" id="UP000250163"/>
    </source>
</evidence>
<dbReference type="Gene3D" id="3.10.450.50">
    <property type="match status" value="1"/>
</dbReference>
<name>A0A330LN40_9GAMM</name>
<dbReference type="AlphaFoldDB" id="A0A330LN40"/>
<proteinExistence type="predicted"/>
<dbReference type="OrthoDB" id="8912060at2"/>
<protein>
    <recommendedName>
        <fullName evidence="3">Cytoplasmic protein</fullName>
    </recommendedName>
</protein>
<dbReference type="InterPro" id="IPR016918">
    <property type="entry name" value="UCP029394"/>
</dbReference>
<organism evidence="1 2">
    <name type="scientific">Moritella yayanosii</name>
    <dbReference type="NCBI Taxonomy" id="69539"/>
    <lineage>
        <taxon>Bacteria</taxon>
        <taxon>Pseudomonadati</taxon>
        <taxon>Pseudomonadota</taxon>
        <taxon>Gammaproteobacteria</taxon>
        <taxon>Alteromonadales</taxon>
        <taxon>Moritellaceae</taxon>
        <taxon>Moritella</taxon>
    </lineage>
</organism>
<dbReference type="SUPFAM" id="SSF54427">
    <property type="entry name" value="NTF2-like"/>
    <property type="match status" value="1"/>
</dbReference>
<keyword evidence="2" id="KW-1185">Reference proteome</keyword>
<reference evidence="2" key="1">
    <citation type="submission" date="2018-05" db="EMBL/GenBank/DDBJ databases">
        <authorList>
            <person name="Cea G.-C."/>
            <person name="William W."/>
        </authorList>
    </citation>
    <scope>NUCLEOTIDE SEQUENCE [LARGE SCALE GENOMIC DNA]</scope>
    <source>
        <strain evidence="2">DB21MT 5</strain>
    </source>
</reference>
<accession>A0A330LN40</accession>
<dbReference type="Proteomes" id="UP000250163">
    <property type="component" value="Chromosome MORIYA"/>
</dbReference>
<evidence type="ECO:0008006" key="3">
    <source>
        <dbReference type="Google" id="ProtNLM"/>
    </source>
</evidence>
<dbReference type="RefSeq" id="WP_112714053.1">
    <property type="nucleotide sequence ID" value="NZ_LS483250.1"/>
</dbReference>
<dbReference type="PIRSF" id="PIRSF029394">
    <property type="entry name" value="UCP029394"/>
    <property type="match status" value="1"/>
</dbReference>
<dbReference type="EMBL" id="LS483250">
    <property type="protein sequence ID" value="SQD78103.1"/>
    <property type="molecule type" value="Genomic_DNA"/>
</dbReference>
<dbReference type="KEGG" id="mya:MORIYA_1625"/>
<sequence>MNRFFNELIDTHVKIEDWIGQGKGDLEALLSRFDRNFTMISINGHKLDYLTLEAFFQNNCGTKDGIKIVMDKMEILAEWSQGALVSYVERQILPHNIETLRHSTVLLTLEGDEVLWRHLHETPASE</sequence>
<dbReference type="InterPro" id="IPR032710">
    <property type="entry name" value="NTF2-like_dom_sf"/>
</dbReference>
<evidence type="ECO:0000313" key="1">
    <source>
        <dbReference type="EMBL" id="SQD78103.1"/>
    </source>
</evidence>
<gene>
    <name evidence="1" type="ORF">MORIYA_1625</name>
</gene>